<keyword evidence="6 11" id="KW-0548">Nucleotidyltransferase</keyword>
<dbReference type="RefSeq" id="WP_344763753.1">
    <property type="nucleotide sequence ID" value="NZ_BAAAZE010000009.1"/>
</dbReference>
<dbReference type="HAMAP" id="MF_00244">
    <property type="entry name" value="NaMN_adenylyltr"/>
    <property type="match status" value="1"/>
</dbReference>
<evidence type="ECO:0000256" key="2">
    <source>
        <dbReference type="ARBA" id="ARBA00005019"/>
    </source>
</evidence>
<evidence type="ECO:0000256" key="11">
    <source>
        <dbReference type="HAMAP-Rule" id="MF_00244"/>
    </source>
</evidence>
<keyword evidence="5 11" id="KW-0808">Transferase</keyword>
<dbReference type="Proteomes" id="UP001501353">
    <property type="component" value="Unassembled WGS sequence"/>
</dbReference>
<dbReference type="PANTHER" id="PTHR39321">
    <property type="entry name" value="NICOTINATE-NUCLEOTIDE ADENYLYLTRANSFERASE-RELATED"/>
    <property type="match status" value="1"/>
</dbReference>
<dbReference type="InterPro" id="IPR004821">
    <property type="entry name" value="Cyt_trans-like"/>
</dbReference>
<keyword evidence="8 11" id="KW-0067">ATP-binding</keyword>
<keyword evidence="4 11" id="KW-0662">Pyridine nucleotide biosynthesis</keyword>
<evidence type="ECO:0000256" key="6">
    <source>
        <dbReference type="ARBA" id="ARBA00022695"/>
    </source>
</evidence>
<sequence>MNGIKRRCIILLGGSFDPVHCGHIALARYFVSVLKPDELRILPAGNPWQKAALGASGAQRVAMLERAFKNQDVPVVIDQRELQDHNPTYTIKSLRSLRAELGPDVSLVFLMGADQLQRLDTWQEWRRLFDFAHVCAAARPGFAMDGQQVPSDIRQAFEQRAGTPAQIRDTPQGMTFLAPDLAVAISATEIRAALLHGEPPDSLVPHAVLDYIQQHHLYKS</sequence>
<dbReference type="GO" id="GO:0016779">
    <property type="term" value="F:nucleotidyltransferase activity"/>
    <property type="evidence" value="ECO:0007669"/>
    <property type="project" value="UniProtKB-KW"/>
</dbReference>
<comment type="similarity">
    <text evidence="3 11">Belongs to the NadD family.</text>
</comment>
<dbReference type="EC" id="2.7.7.18" evidence="11"/>
<keyword evidence="9 11" id="KW-0520">NAD</keyword>
<dbReference type="Pfam" id="PF01467">
    <property type="entry name" value="CTP_transf_like"/>
    <property type="match status" value="1"/>
</dbReference>
<dbReference type="NCBIfam" id="NF005410">
    <property type="entry name" value="PRK06973.1"/>
    <property type="match status" value="1"/>
</dbReference>
<proteinExistence type="inferred from homology"/>
<keyword evidence="7 11" id="KW-0547">Nucleotide-binding</keyword>
<dbReference type="PANTHER" id="PTHR39321:SF3">
    <property type="entry name" value="PHOSPHOPANTETHEINE ADENYLYLTRANSFERASE"/>
    <property type="match status" value="1"/>
</dbReference>
<evidence type="ECO:0000259" key="12">
    <source>
        <dbReference type="Pfam" id="PF01467"/>
    </source>
</evidence>
<comment type="caution">
    <text evidence="13">The sequence shown here is derived from an EMBL/GenBank/DDBJ whole genome shotgun (WGS) entry which is preliminary data.</text>
</comment>
<dbReference type="CDD" id="cd02165">
    <property type="entry name" value="NMNAT"/>
    <property type="match status" value="1"/>
</dbReference>
<dbReference type="NCBIfam" id="TIGR00482">
    <property type="entry name" value="nicotinate (nicotinamide) nucleotide adenylyltransferase"/>
    <property type="match status" value="1"/>
</dbReference>
<organism evidence="13 14">
    <name type="scientific">Actimicrobium antarcticum</name>
    <dbReference type="NCBI Taxonomy" id="1051899"/>
    <lineage>
        <taxon>Bacteria</taxon>
        <taxon>Pseudomonadati</taxon>
        <taxon>Pseudomonadota</taxon>
        <taxon>Betaproteobacteria</taxon>
        <taxon>Burkholderiales</taxon>
        <taxon>Oxalobacteraceae</taxon>
        <taxon>Actimicrobium</taxon>
    </lineage>
</organism>
<gene>
    <name evidence="11" type="primary">nadD</name>
    <name evidence="13" type="ORF">GCM10022212_25730</name>
</gene>
<comment type="catalytic activity">
    <reaction evidence="10 11">
        <text>nicotinate beta-D-ribonucleotide + ATP + H(+) = deamido-NAD(+) + diphosphate</text>
        <dbReference type="Rhea" id="RHEA:22860"/>
        <dbReference type="ChEBI" id="CHEBI:15378"/>
        <dbReference type="ChEBI" id="CHEBI:30616"/>
        <dbReference type="ChEBI" id="CHEBI:33019"/>
        <dbReference type="ChEBI" id="CHEBI:57502"/>
        <dbReference type="ChEBI" id="CHEBI:58437"/>
        <dbReference type="EC" id="2.7.7.18"/>
    </reaction>
</comment>
<evidence type="ECO:0000313" key="14">
    <source>
        <dbReference type="Proteomes" id="UP001501353"/>
    </source>
</evidence>
<evidence type="ECO:0000256" key="3">
    <source>
        <dbReference type="ARBA" id="ARBA00009014"/>
    </source>
</evidence>
<comment type="pathway">
    <text evidence="2 11">Cofactor biosynthesis; NAD(+) biosynthesis; deamido-NAD(+) from nicotinate D-ribonucleotide: step 1/1.</text>
</comment>
<evidence type="ECO:0000256" key="9">
    <source>
        <dbReference type="ARBA" id="ARBA00023027"/>
    </source>
</evidence>
<dbReference type="InterPro" id="IPR014729">
    <property type="entry name" value="Rossmann-like_a/b/a_fold"/>
</dbReference>
<reference evidence="14" key="1">
    <citation type="journal article" date="2019" name="Int. J. Syst. Evol. Microbiol.">
        <title>The Global Catalogue of Microorganisms (GCM) 10K type strain sequencing project: providing services to taxonomists for standard genome sequencing and annotation.</title>
        <authorList>
            <consortium name="The Broad Institute Genomics Platform"/>
            <consortium name="The Broad Institute Genome Sequencing Center for Infectious Disease"/>
            <person name="Wu L."/>
            <person name="Ma J."/>
        </authorList>
    </citation>
    <scope>NUCLEOTIDE SEQUENCE [LARGE SCALE GENOMIC DNA]</scope>
    <source>
        <strain evidence="14">JCM 16673</strain>
    </source>
</reference>
<comment type="function">
    <text evidence="1 11">Catalyzes the reversible adenylation of nicotinate mononucleotide (NaMN) to nicotinic acid adenine dinucleotide (NaAD).</text>
</comment>
<accession>A0ABP7THW1</accession>
<evidence type="ECO:0000256" key="10">
    <source>
        <dbReference type="ARBA" id="ARBA00048721"/>
    </source>
</evidence>
<evidence type="ECO:0000256" key="1">
    <source>
        <dbReference type="ARBA" id="ARBA00002324"/>
    </source>
</evidence>
<dbReference type="NCBIfam" id="NF000839">
    <property type="entry name" value="PRK00071.1-1"/>
    <property type="match status" value="1"/>
</dbReference>
<evidence type="ECO:0000256" key="8">
    <source>
        <dbReference type="ARBA" id="ARBA00022840"/>
    </source>
</evidence>
<keyword evidence="14" id="KW-1185">Reference proteome</keyword>
<dbReference type="InterPro" id="IPR005248">
    <property type="entry name" value="NadD/NMNAT"/>
</dbReference>
<feature type="domain" description="Cytidyltransferase-like" evidence="12">
    <location>
        <begin position="11"/>
        <end position="192"/>
    </location>
</feature>
<protein>
    <recommendedName>
        <fullName evidence="11">Probable nicotinate-nucleotide adenylyltransferase</fullName>
        <ecNumber evidence="11">2.7.7.18</ecNumber>
    </recommendedName>
    <alternativeName>
        <fullName evidence="11">Deamido-NAD(+) diphosphorylase</fullName>
    </alternativeName>
    <alternativeName>
        <fullName evidence="11">Deamido-NAD(+) pyrophosphorylase</fullName>
    </alternativeName>
    <alternativeName>
        <fullName evidence="11">Nicotinate mononucleotide adenylyltransferase</fullName>
        <shortName evidence="11">NaMN adenylyltransferase</shortName>
    </alternativeName>
</protein>
<evidence type="ECO:0000256" key="7">
    <source>
        <dbReference type="ARBA" id="ARBA00022741"/>
    </source>
</evidence>
<evidence type="ECO:0000256" key="4">
    <source>
        <dbReference type="ARBA" id="ARBA00022642"/>
    </source>
</evidence>
<name>A0ABP7THW1_9BURK</name>
<dbReference type="EMBL" id="BAAAZE010000009">
    <property type="protein sequence ID" value="GAA4026571.1"/>
    <property type="molecule type" value="Genomic_DNA"/>
</dbReference>
<dbReference type="SUPFAM" id="SSF52374">
    <property type="entry name" value="Nucleotidylyl transferase"/>
    <property type="match status" value="1"/>
</dbReference>
<evidence type="ECO:0000256" key="5">
    <source>
        <dbReference type="ARBA" id="ARBA00022679"/>
    </source>
</evidence>
<dbReference type="Gene3D" id="3.40.50.620">
    <property type="entry name" value="HUPs"/>
    <property type="match status" value="1"/>
</dbReference>
<evidence type="ECO:0000313" key="13">
    <source>
        <dbReference type="EMBL" id="GAA4026571.1"/>
    </source>
</evidence>